<dbReference type="Gene3D" id="3.90.78.10">
    <property type="entry name" value="UDP-N-acetylenolpyruvoylglucosamine reductase, C-terminal domain"/>
    <property type="match status" value="1"/>
</dbReference>
<evidence type="ECO:0000259" key="2">
    <source>
        <dbReference type="Pfam" id="PF02873"/>
    </source>
</evidence>
<feature type="domain" description="UDP-N-acetylenolpyruvoylglucosamine reductase C-terminal" evidence="2">
    <location>
        <begin position="3"/>
        <end position="120"/>
    </location>
</feature>
<dbReference type="InterPro" id="IPR036635">
    <property type="entry name" value="MurB_C_sf"/>
</dbReference>
<evidence type="ECO:0000313" key="3">
    <source>
        <dbReference type="EMBL" id="HEB13994.1"/>
    </source>
</evidence>
<proteinExistence type="predicted"/>
<dbReference type="InterPro" id="IPR003170">
    <property type="entry name" value="MurB"/>
</dbReference>
<accession>A0A7C1NMZ8</accession>
<comment type="caution">
    <text evidence="3">The sequence shown here is derived from an EMBL/GenBank/DDBJ whole genome shotgun (WGS) entry which is preliminary data.</text>
</comment>
<gene>
    <name evidence="3" type="ORF">ENI09_01105</name>
</gene>
<reference evidence="3" key="1">
    <citation type="journal article" date="2020" name="mSystems">
        <title>Genome- and Community-Level Interaction Insights into Carbon Utilization and Element Cycling Functions of Hydrothermarchaeota in Hydrothermal Sediment.</title>
        <authorList>
            <person name="Zhou Z."/>
            <person name="Liu Y."/>
            <person name="Xu W."/>
            <person name="Pan J."/>
            <person name="Luo Z.H."/>
            <person name="Li M."/>
        </authorList>
    </citation>
    <scope>NUCLEOTIDE SEQUENCE [LARGE SCALE GENOMIC DNA]</scope>
    <source>
        <strain evidence="3">HyVt-365</strain>
    </source>
</reference>
<dbReference type="GO" id="GO:0005829">
    <property type="term" value="C:cytosol"/>
    <property type="evidence" value="ECO:0007669"/>
    <property type="project" value="TreeGrafter"/>
</dbReference>
<sequence length="125" mass="14129">MLKEEARKIIALRAQKYPPSLLCPGSFFKNLWVEDLSPETVNKIPKEKIVHKKVPAGYLLEAVGARGKSRGGIKIADYHGNLFINTGKGTSRDFWDLVQLHQRKVKKKFGILLEPEVQLVGFEKS</sequence>
<dbReference type="AlphaFoldDB" id="A0A7C1NMZ8"/>
<dbReference type="Pfam" id="PF02873">
    <property type="entry name" value="MurB_C"/>
    <property type="match status" value="1"/>
</dbReference>
<dbReference type="SUPFAM" id="SSF56194">
    <property type="entry name" value="Uridine diphospho-N-Acetylenolpyruvylglucosamine reductase, MurB, C-terminal domain"/>
    <property type="match status" value="1"/>
</dbReference>
<dbReference type="GO" id="GO:0071555">
    <property type="term" value="P:cell wall organization"/>
    <property type="evidence" value="ECO:0007669"/>
    <property type="project" value="TreeGrafter"/>
</dbReference>
<name>A0A7C1NMZ8_UNCKA</name>
<dbReference type="GO" id="GO:0050660">
    <property type="term" value="F:flavin adenine dinucleotide binding"/>
    <property type="evidence" value="ECO:0007669"/>
    <property type="project" value="TreeGrafter"/>
</dbReference>
<dbReference type="Proteomes" id="UP000885744">
    <property type="component" value="Unassembled WGS sequence"/>
</dbReference>
<dbReference type="PANTHER" id="PTHR21071:SF4">
    <property type="entry name" value="UDP-N-ACETYLENOLPYRUVOYLGLUCOSAMINE REDUCTASE"/>
    <property type="match status" value="1"/>
</dbReference>
<organism evidence="3">
    <name type="scientific">candidate division WWE3 bacterium</name>
    <dbReference type="NCBI Taxonomy" id="2053526"/>
    <lineage>
        <taxon>Bacteria</taxon>
        <taxon>Katanobacteria</taxon>
    </lineage>
</organism>
<dbReference type="GO" id="GO:0008762">
    <property type="term" value="F:UDP-N-acetylmuramate dehydrogenase activity"/>
    <property type="evidence" value="ECO:0007669"/>
    <property type="project" value="InterPro"/>
</dbReference>
<dbReference type="InterPro" id="IPR011601">
    <property type="entry name" value="MurB_C"/>
</dbReference>
<protein>
    <recommendedName>
        <fullName evidence="2">UDP-N-acetylenolpyruvoylglucosamine reductase C-terminal domain-containing protein</fullName>
    </recommendedName>
</protein>
<evidence type="ECO:0000256" key="1">
    <source>
        <dbReference type="ARBA" id="ARBA00001974"/>
    </source>
</evidence>
<dbReference type="EMBL" id="DRHH01000045">
    <property type="protein sequence ID" value="HEB13994.1"/>
    <property type="molecule type" value="Genomic_DNA"/>
</dbReference>
<comment type="cofactor">
    <cofactor evidence="1">
        <name>FAD</name>
        <dbReference type="ChEBI" id="CHEBI:57692"/>
    </cofactor>
</comment>
<dbReference type="PANTHER" id="PTHR21071">
    <property type="entry name" value="UDP-N-ACETYLENOLPYRUVOYLGLUCOSAMINE REDUCTASE"/>
    <property type="match status" value="1"/>
</dbReference>